<protein>
    <submittedName>
        <fullName evidence="3">IS110 family transposase</fullName>
    </submittedName>
</protein>
<dbReference type="PANTHER" id="PTHR33055">
    <property type="entry name" value="TRANSPOSASE FOR INSERTION SEQUENCE ELEMENT IS1111A"/>
    <property type="match status" value="1"/>
</dbReference>
<keyword evidence="4" id="KW-1185">Reference proteome</keyword>
<dbReference type="GO" id="GO:0003677">
    <property type="term" value="F:DNA binding"/>
    <property type="evidence" value="ECO:0007669"/>
    <property type="project" value="InterPro"/>
</dbReference>
<dbReference type="EMBL" id="JAALFE010000007">
    <property type="protein sequence ID" value="NGQ91036.1"/>
    <property type="molecule type" value="Genomic_DNA"/>
</dbReference>
<dbReference type="Pfam" id="PF02371">
    <property type="entry name" value="Transposase_20"/>
    <property type="match status" value="1"/>
</dbReference>
<dbReference type="Proteomes" id="UP000474758">
    <property type="component" value="Unassembled WGS sequence"/>
</dbReference>
<dbReference type="GO" id="GO:0004803">
    <property type="term" value="F:transposase activity"/>
    <property type="evidence" value="ECO:0007669"/>
    <property type="project" value="InterPro"/>
</dbReference>
<name>A0A6M1TW36_9RHOB</name>
<evidence type="ECO:0000259" key="2">
    <source>
        <dbReference type="Pfam" id="PF02371"/>
    </source>
</evidence>
<evidence type="ECO:0000259" key="1">
    <source>
        <dbReference type="Pfam" id="PF01548"/>
    </source>
</evidence>
<dbReference type="AlphaFoldDB" id="A0A6M1TW36"/>
<dbReference type="GO" id="GO:0006313">
    <property type="term" value="P:DNA transposition"/>
    <property type="evidence" value="ECO:0007669"/>
    <property type="project" value="InterPro"/>
</dbReference>
<accession>A0A6M1TW36</accession>
<evidence type="ECO:0000313" key="3">
    <source>
        <dbReference type="EMBL" id="NGQ91036.1"/>
    </source>
</evidence>
<dbReference type="RefSeq" id="WP_165049345.1">
    <property type="nucleotide sequence ID" value="NZ_JAALFE010000007.1"/>
</dbReference>
<dbReference type="InterPro" id="IPR003346">
    <property type="entry name" value="Transposase_20"/>
</dbReference>
<reference evidence="3 4" key="1">
    <citation type="submission" date="2020-02" db="EMBL/GenBank/DDBJ databases">
        <title>Rhodobacter translucens sp. nov., a novel bacterium isolated from activated sludge.</title>
        <authorList>
            <person name="Liu J."/>
        </authorList>
    </citation>
    <scope>NUCLEOTIDE SEQUENCE [LARGE SCALE GENOMIC DNA]</scope>
    <source>
        <strain evidence="3 4">HX-7-19</strain>
    </source>
</reference>
<dbReference type="Pfam" id="PF01548">
    <property type="entry name" value="DEDD_Tnp_IS110"/>
    <property type="match status" value="1"/>
</dbReference>
<dbReference type="InterPro" id="IPR002525">
    <property type="entry name" value="Transp_IS110-like_N"/>
</dbReference>
<sequence length="309" mass="33331">MPQDVIGVDIAKGWIDTFTLSSRTHERIAMTKPALARFARGAAGCLVVCEASGGHERPLVAALAAAGVDCARVNPRQAREFARATGRLAKTDRVDAEVLARMGRALSPAPTPPVDPARARLADLVARRDDLVAGIGRERNRARTATDAWIAREIAGLLRVLQAHLKAVEGQIAALIEAHAALAEDQRRLTTVPGIGPALSTVLIARLPELGQLDHRRIASLAGLAPHACDSGLHRGKRHIWGGRADVRRSLYLAAFIGSRYEPSLKAFRKRLKDAGKPTKVAITACARKLLNILNAMIRDAKDHQPHTR</sequence>
<dbReference type="InterPro" id="IPR047650">
    <property type="entry name" value="Transpos_IS110"/>
</dbReference>
<feature type="domain" description="Transposase IS116/IS110/IS902 C-terminal" evidence="2">
    <location>
        <begin position="187"/>
        <end position="268"/>
    </location>
</feature>
<comment type="caution">
    <text evidence="3">The sequence shown here is derived from an EMBL/GenBank/DDBJ whole genome shotgun (WGS) entry which is preliminary data.</text>
</comment>
<feature type="domain" description="Transposase IS110-like N-terminal" evidence="1">
    <location>
        <begin position="6"/>
        <end position="144"/>
    </location>
</feature>
<dbReference type="PANTHER" id="PTHR33055:SF13">
    <property type="entry name" value="TRANSPOSASE"/>
    <property type="match status" value="1"/>
</dbReference>
<proteinExistence type="predicted"/>
<gene>
    <name evidence="3" type="ORF">G5V65_09010</name>
</gene>
<organism evidence="3 4">
    <name type="scientific">Paragemmobacter kunshanensis</name>
    <dbReference type="NCBI Taxonomy" id="2583234"/>
    <lineage>
        <taxon>Bacteria</taxon>
        <taxon>Pseudomonadati</taxon>
        <taxon>Pseudomonadota</taxon>
        <taxon>Alphaproteobacteria</taxon>
        <taxon>Rhodobacterales</taxon>
        <taxon>Paracoccaceae</taxon>
        <taxon>Paragemmobacter</taxon>
    </lineage>
</organism>
<dbReference type="NCBIfam" id="NF033542">
    <property type="entry name" value="transpos_IS110"/>
    <property type="match status" value="1"/>
</dbReference>
<evidence type="ECO:0000313" key="4">
    <source>
        <dbReference type="Proteomes" id="UP000474758"/>
    </source>
</evidence>